<dbReference type="Proteomes" id="UP000216188">
    <property type="component" value="Unassembled WGS sequence"/>
</dbReference>
<proteinExistence type="predicted"/>
<sequence>MISVFAEPFGAWLNGQTQATKKTACAGFLGCFWTLVVV</sequence>
<evidence type="ECO:0000313" key="2">
    <source>
        <dbReference type="Proteomes" id="UP000216188"/>
    </source>
</evidence>
<accession>A0A256GPY5</accession>
<organism evidence="1 2">
    <name type="scientific">Brucella pseudogrignonensis</name>
    <dbReference type="NCBI Taxonomy" id="419475"/>
    <lineage>
        <taxon>Bacteria</taxon>
        <taxon>Pseudomonadati</taxon>
        <taxon>Pseudomonadota</taxon>
        <taxon>Alphaproteobacteria</taxon>
        <taxon>Hyphomicrobiales</taxon>
        <taxon>Brucellaceae</taxon>
        <taxon>Brucella/Ochrobactrum group</taxon>
        <taxon>Brucella</taxon>
    </lineage>
</organism>
<comment type="caution">
    <text evidence="1">The sequence shown here is derived from an EMBL/GenBank/DDBJ whole genome shotgun (WGS) entry which is preliminary data.</text>
</comment>
<gene>
    <name evidence="1" type="ORF">CEV34_0794</name>
</gene>
<dbReference type="EMBL" id="NNRM01000011">
    <property type="protein sequence ID" value="OYR29235.1"/>
    <property type="molecule type" value="Genomic_DNA"/>
</dbReference>
<name>A0A256GPY5_9HYPH</name>
<reference evidence="1 2" key="1">
    <citation type="submission" date="2017-07" db="EMBL/GenBank/DDBJ databases">
        <title>Phylogenetic study on the rhizospheric bacterium Ochrobactrum sp. A44.</title>
        <authorList>
            <person name="Krzyzanowska D.M."/>
            <person name="Ossowicki A."/>
            <person name="Rajewska M."/>
            <person name="Maciag T."/>
            <person name="Kaczynski Z."/>
            <person name="Czerwicka M."/>
            <person name="Jafra S."/>
        </authorList>
    </citation>
    <scope>NUCLEOTIDE SEQUENCE [LARGE SCALE GENOMIC DNA]</scope>
    <source>
        <strain evidence="1 2">CCUG 30717</strain>
    </source>
</reference>
<protein>
    <submittedName>
        <fullName evidence="1">Uncharacterized protein</fullName>
    </submittedName>
</protein>
<dbReference type="AlphaFoldDB" id="A0A256GPY5"/>
<keyword evidence="2" id="KW-1185">Reference proteome</keyword>
<evidence type="ECO:0000313" key="1">
    <source>
        <dbReference type="EMBL" id="OYR29235.1"/>
    </source>
</evidence>